<evidence type="ECO:0000313" key="5">
    <source>
        <dbReference type="EMBL" id="CAB4041285.1"/>
    </source>
</evidence>
<dbReference type="AlphaFoldDB" id="A0A7D9K5X0"/>
<comment type="caution">
    <text evidence="5">The sequence shown here is derived from an EMBL/GenBank/DDBJ whole genome shotgun (WGS) entry which is preliminary data.</text>
</comment>
<dbReference type="EMBL" id="CACRXK020028076">
    <property type="protein sequence ID" value="CAB4041285.1"/>
    <property type="molecule type" value="Genomic_DNA"/>
</dbReference>
<evidence type="ECO:0000256" key="2">
    <source>
        <dbReference type="ARBA" id="ARBA00023163"/>
    </source>
</evidence>
<dbReference type="PANTHER" id="PTHR22597">
    <property type="entry name" value="POLYCOMB GROUP PROTEIN"/>
    <property type="match status" value="1"/>
</dbReference>
<dbReference type="GO" id="GO:0031490">
    <property type="term" value="F:chromatin DNA binding"/>
    <property type="evidence" value="ECO:0007669"/>
    <property type="project" value="TreeGrafter"/>
</dbReference>
<dbReference type="OrthoDB" id="166746at2759"/>
<accession>A0A7D9K5X0</accession>
<reference evidence="5" key="1">
    <citation type="submission" date="2020-04" db="EMBL/GenBank/DDBJ databases">
        <authorList>
            <person name="Alioto T."/>
            <person name="Alioto T."/>
            <person name="Gomez Garrido J."/>
        </authorList>
    </citation>
    <scope>NUCLEOTIDE SEQUENCE</scope>
    <source>
        <strain evidence="5">A484AB</strain>
    </source>
</reference>
<keyword evidence="2" id="KW-0804">Transcription</keyword>
<keyword evidence="6" id="KW-1185">Reference proteome</keyword>
<feature type="non-terminal residue" evidence="5">
    <location>
        <position position="316"/>
    </location>
</feature>
<dbReference type="GO" id="GO:0035098">
    <property type="term" value="C:ESC/E(Z) complex"/>
    <property type="evidence" value="ECO:0007669"/>
    <property type="project" value="TreeGrafter"/>
</dbReference>
<dbReference type="Proteomes" id="UP001152795">
    <property type="component" value="Unassembled WGS sequence"/>
</dbReference>
<dbReference type="CDD" id="cd21750">
    <property type="entry name" value="ZnB-Zn_SUZ12"/>
    <property type="match status" value="1"/>
</dbReference>
<dbReference type="Pfam" id="PF23320">
    <property type="entry name" value="Zn_SUZ12"/>
    <property type="match status" value="1"/>
</dbReference>
<name>A0A7D9K5X0_PARCT</name>
<evidence type="ECO:0000256" key="3">
    <source>
        <dbReference type="SAM" id="MobiDB-lite"/>
    </source>
</evidence>
<dbReference type="GO" id="GO:0016586">
    <property type="term" value="C:RSC-type complex"/>
    <property type="evidence" value="ECO:0007669"/>
    <property type="project" value="TreeGrafter"/>
</dbReference>
<feature type="region of interest" description="Disordered" evidence="3">
    <location>
        <begin position="65"/>
        <end position="114"/>
    </location>
</feature>
<keyword evidence="1" id="KW-0805">Transcription regulation</keyword>
<dbReference type="PANTHER" id="PTHR22597:SF0">
    <property type="entry name" value="POLYCOMB PROTEIN SUZ12"/>
    <property type="match status" value="1"/>
</dbReference>
<dbReference type="InterPro" id="IPR057540">
    <property type="entry name" value="Znf_SUZ12"/>
</dbReference>
<feature type="non-terminal residue" evidence="5">
    <location>
        <position position="1"/>
    </location>
</feature>
<gene>
    <name evidence="5" type="ORF">PACLA_8A089359</name>
</gene>
<evidence type="ECO:0000313" key="6">
    <source>
        <dbReference type="Proteomes" id="UP001152795"/>
    </source>
</evidence>
<evidence type="ECO:0000259" key="4">
    <source>
        <dbReference type="Pfam" id="PF23320"/>
    </source>
</evidence>
<evidence type="ECO:0000256" key="1">
    <source>
        <dbReference type="ARBA" id="ARBA00023015"/>
    </source>
</evidence>
<dbReference type="CDD" id="cd21740">
    <property type="entry name" value="C2_II_SUZ12"/>
    <property type="match status" value="1"/>
</dbReference>
<organism evidence="5 6">
    <name type="scientific">Paramuricea clavata</name>
    <name type="common">Red gorgonian</name>
    <name type="synonym">Violescent sea-whip</name>
    <dbReference type="NCBI Taxonomy" id="317549"/>
    <lineage>
        <taxon>Eukaryota</taxon>
        <taxon>Metazoa</taxon>
        <taxon>Cnidaria</taxon>
        <taxon>Anthozoa</taxon>
        <taxon>Octocorallia</taxon>
        <taxon>Malacalcyonacea</taxon>
        <taxon>Plexauridae</taxon>
        <taxon>Paramuricea</taxon>
    </lineage>
</organism>
<proteinExistence type="predicted"/>
<protein>
    <recommendedName>
        <fullName evidence="4">Polycomb protein SUZ12-like zinc finger domain-containing protein</fullName>
    </recommendedName>
</protein>
<sequence length="316" mass="36240">DNSPPIIQERVGRCLVAHNPCTDQEPLLESCSVSIPRSFFNPKTNRNVRSFILTLEVSIPLVETTKKKKRKKSDAKPEQKQKSNSSEPPSKRLRGQRVSLNSENEQPEKQNPEDLEACVQTLEEASDKMVYFTELIIFGNERECLLVDGEYELVLHDKGNGKQRKRKQLSWETDYNGKLGPFELFALGPTLKFSLAWEGKPVCIRPSSLPLRERQLDSNANLELMSAMSTDENDKESKKRLRIFYQFIYNNHTRQQTEARDDCLCPWCSVNCGKLYSLLKHLKCCHGRFLFTYAPHSKGARIDVCLNDNYDGSYVG</sequence>
<feature type="domain" description="Polycomb protein SUZ12-like zinc finger" evidence="4">
    <location>
        <begin position="242"/>
        <end position="308"/>
    </location>
</feature>